<dbReference type="OMA" id="GINRWQD"/>
<dbReference type="GO" id="GO:0005929">
    <property type="term" value="C:cilium"/>
    <property type="evidence" value="ECO:0007669"/>
    <property type="project" value="TreeGrafter"/>
</dbReference>
<reference evidence="3" key="1">
    <citation type="submission" date="2020-05" db="UniProtKB">
        <authorList>
            <consortium name="EnsemblMetazoa"/>
        </authorList>
    </citation>
    <scope>IDENTIFICATION</scope>
    <source>
        <strain evidence="3">BB02</strain>
    </source>
</reference>
<dbReference type="AlphaFoldDB" id="A0A2C9LAR2"/>
<dbReference type="EnsemblMetazoa" id="BGLB029051-RA">
    <property type="protein sequence ID" value="BGLB029051-PA"/>
    <property type="gene ID" value="BGLB029051"/>
</dbReference>
<dbReference type="RefSeq" id="XP_013070814.1">
    <property type="nucleotide sequence ID" value="XM_013215360.2"/>
</dbReference>
<dbReference type="VEuPathDB" id="VectorBase:BGLAX_034470"/>
<feature type="region of interest" description="Disordered" evidence="2">
    <location>
        <begin position="1"/>
        <end position="24"/>
    </location>
</feature>
<gene>
    <name evidence="3" type="primary">106057993</name>
    <name evidence="6" type="synonym">LOC106057993</name>
</gene>
<feature type="region of interest" description="Disordered" evidence="2">
    <location>
        <begin position="404"/>
        <end position="489"/>
    </location>
</feature>
<proteinExistence type="predicted"/>
<dbReference type="PANTHER" id="PTHR21974:SF2">
    <property type="entry name" value="RE15880P"/>
    <property type="match status" value="1"/>
</dbReference>
<name>A0A2C9LAR2_BIOGL</name>
<evidence type="ECO:0000313" key="4">
    <source>
        <dbReference type="Proteomes" id="UP000076420"/>
    </source>
</evidence>
<dbReference type="VEuPathDB" id="VectorBase:BGLB029051"/>
<dbReference type="Proteomes" id="UP000076420">
    <property type="component" value="Unassembled WGS sequence"/>
</dbReference>
<dbReference type="OrthoDB" id="6432391at2759"/>
<organism evidence="3 4">
    <name type="scientific">Biomphalaria glabrata</name>
    <name type="common">Bloodfluke planorb</name>
    <name type="synonym">Freshwater snail</name>
    <dbReference type="NCBI Taxonomy" id="6526"/>
    <lineage>
        <taxon>Eukaryota</taxon>
        <taxon>Metazoa</taxon>
        <taxon>Spiralia</taxon>
        <taxon>Lophotrochozoa</taxon>
        <taxon>Mollusca</taxon>
        <taxon>Gastropoda</taxon>
        <taxon>Heterobranchia</taxon>
        <taxon>Euthyneura</taxon>
        <taxon>Panpulmonata</taxon>
        <taxon>Hygrophila</taxon>
        <taxon>Lymnaeoidea</taxon>
        <taxon>Planorbidae</taxon>
        <taxon>Biomphalaria</taxon>
    </lineage>
</organism>
<dbReference type="KEGG" id="bgt:106057993"/>
<dbReference type="PANTHER" id="PTHR21974">
    <property type="entry name" value="RE15880P"/>
    <property type="match status" value="1"/>
</dbReference>
<keyword evidence="1" id="KW-0175">Coiled coil</keyword>
<evidence type="ECO:0000313" key="5">
    <source>
        <dbReference type="Proteomes" id="UP001165740"/>
    </source>
</evidence>
<keyword evidence="5" id="KW-1185">Reference proteome</keyword>
<evidence type="ECO:0000256" key="1">
    <source>
        <dbReference type="SAM" id="Coils"/>
    </source>
</evidence>
<reference evidence="6" key="2">
    <citation type="submission" date="2025-04" db="UniProtKB">
        <authorList>
            <consortium name="RefSeq"/>
        </authorList>
    </citation>
    <scope>IDENTIFICATION</scope>
</reference>
<feature type="compositionally biased region" description="Basic and acidic residues" evidence="2">
    <location>
        <begin position="445"/>
        <end position="477"/>
    </location>
</feature>
<evidence type="ECO:0000256" key="2">
    <source>
        <dbReference type="SAM" id="MobiDB-lite"/>
    </source>
</evidence>
<dbReference type="Proteomes" id="UP001165740">
    <property type="component" value="Chromosome 18"/>
</dbReference>
<accession>A0A2C9LAR2</accession>
<dbReference type="GeneID" id="106057993"/>
<sequence>MGSGSSKKSTVIFSSKPQTHQNQAPVVVSVQDKKHVDLSSGEIKKKFKRYLKIQKEIHEKEAKNIPKSLQLKKEQLTQLEISFVESDKNYKAACDKVAKEQADVDKLKNPSVKAFFKDQNEFDEKMSKEQEELLEALNEQEVAKKHLEGIVSQKKTLDKEIRDTTEKLNKLMTLYDEQDKILNDIFQGKYGSELENKLEEEVEQLLDRKERISVAKYKWSNGRLLLFHACNQLAYAVKRWQDLGQVDNNNMQVKFQLATETRNNLIAASQNIMTAKRYLNNIKFPYCEPEEIDTLNRATGNIYIDMQNPERHQHALQCYNVTHKRCAALLQWFDSVISNTIEKDLAVAKADLAPKEQALRNERLRLIREKLGDDNTEDIKLENDMIDEFDTDVLEPELLAISKPEGDNGKLAASDSHNTLAPTPLPLNELAPPPSQEDLFGNIEQLKKQHEKEMAQIEKAQETNKARIEQGLQEKLKERRTKRSRLQEE</sequence>
<evidence type="ECO:0000313" key="3">
    <source>
        <dbReference type="EnsemblMetazoa" id="BGLB029051-PA"/>
    </source>
</evidence>
<feature type="coiled-coil region" evidence="1">
    <location>
        <begin position="119"/>
        <end position="215"/>
    </location>
</feature>
<evidence type="ECO:0000313" key="6">
    <source>
        <dbReference type="RefSeq" id="XP_013070814.1"/>
    </source>
</evidence>
<feature type="compositionally biased region" description="Basic residues" evidence="2">
    <location>
        <begin position="478"/>
        <end position="489"/>
    </location>
</feature>
<protein>
    <submittedName>
        <fullName evidence="6">Uncharacterized protein LOC106057993</fullName>
    </submittedName>
</protein>